<name>L1MIM9_9CORY</name>
<dbReference type="GO" id="GO:0005829">
    <property type="term" value="C:cytosol"/>
    <property type="evidence" value="ECO:0007669"/>
    <property type="project" value="TreeGrafter"/>
</dbReference>
<dbReference type="AlphaFoldDB" id="L1MIM9"/>
<dbReference type="PATRIC" id="fig|1035195.3.peg.849"/>
<accession>L1MIM9</accession>
<dbReference type="GO" id="GO:0046872">
    <property type="term" value="F:metal ion binding"/>
    <property type="evidence" value="ECO:0007669"/>
    <property type="project" value="UniProtKB-KW"/>
</dbReference>
<evidence type="ECO:0000256" key="1">
    <source>
        <dbReference type="ARBA" id="ARBA00022723"/>
    </source>
</evidence>
<dbReference type="Pfam" id="PF00596">
    <property type="entry name" value="Aldolase_II"/>
    <property type="match status" value="1"/>
</dbReference>
<dbReference type="SUPFAM" id="SSF53639">
    <property type="entry name" value="AraD/HMP-PK domain-like"/>
    <property type="match status" value="1"/>
</dbReference>
<dbReference type="PANTHER" id="PTHR22789">
    <property type="entry name" value="FUCULOSE PHOSPHATE ALDOLASE"/>
    <property type="match status" value="1"/>
</dbReference>
<feature type="domain" description="Class II aldolase/adducin N-terminal" evidence="3">
    <location>
        <begin position="10"/>
        <end position="239"/>
    </location>
</feature>
<dbReference type="GO" id="GO:0016832">
    <property type="term" value="F:aldehyde-lyase activity"/>
    <property type="evidence" value="ECO:0007669"/>
    <property type="project" value="TreeGrafter"/>
</dbReference>
<dbReference type="RefSeq" id="WP_006063190.1">
    <property type="nucleotide sequence ID" value="NZ_KB290830.1"/>
</dbReference>
<keyword evidence="2" id="KW-0456">Lyase</keyword>
<proteinExistence type="predicted"/>
<dbReference type="SMART" id="SM01007">
    <property type="entry name" value="Aldolase_II"/>
    <property type="match status" value="1"/>
</dbReference>
<dbReference type="Proteomes" id="UP000010445">
    <property type="component" value="Unassembled WGS sequence"/>
</dbReference>
<dbReference type="InterPro" id="IPR036409">
    <property type="entry name" value="Aldolase_II/adducin_N_sf"/>
</dbReference>
<keyword evidence="1" id="KW-0479">Metal-binding</keyword>
<dbReference type="OrthoDB" id="9784634at2"/>
<dbReference type="GO" id="GO:0019323">
    <property type="term" value="P:pentose catabolic process"/>
    <property type="evidence" value="ECO:0007669"/>
    <property type="project" value="TreeGrafter"/>
</dbReference>
<dbReference type="eggNOG" id="COG0235">
    <property type="taxonomic scope" value="Bacteria"/>
</dbReference>
<gene>
    <name evidence="4" type="ORF">HMPREF9997_00949</name>
</gene>
<dbReference type="HOGENOM" id="CLU_076831_0_0_11"/>
<dbReference type="PANTHER" id="PTHR22789:SF0">
    <property type="entry name" value="3-OXO-TETRONATE 4-PHOSPHATE DECARBOXYLASE-RELATED"/>
    <property type="match status" value="1"/>
</dbReference>
<dbReference type="InterPro" id="IPR050197">
    <property type="entry name" value="Aldolase_class_II_sugar_metab"/>
</dbReference>
<dbReference type="STRING" id="1035195.HMPREF9997_00949"/>
<dbReference type="Gene3D" id="3.40.225.10">
    <property type="entry name" value="Class II aldolase/adducin N-terminal domain"/>
    <property type="match status" value="1"/>
</dbReference>
<evidence type="ECO:0000313" key="5">
    <source>
        <dbReference type="Proteomes" id="UP000010445"/>
    </source>
</evidence>
<evidence type="ECO:0000256" key="2">
    <source>
        <dbReference type="ARBA" id="ARBA00023239"/>
    </source>
</evidence>
<keyword evidence="5" id="KW-1185">Reference proteome</keyword>
<dbReference type="InterPro" id="IPR001303">
    <property type="entry name" value="Aldolase_II/adducin_N"/>
</dbReference>
<sequence>MNPTITDVLADMGAAGQHLDAMHAVEAGAGNLSVALRDVDGLDELFPDAEPGAPLPLAVPELAGYTVLVTGSGCRLRDVAQQPTRTVSAFIIDPDGTTATWRYHHDRAFARPTSEFNSHLAVHADQIGRRGIAIHAVIHAQPPYLVQLSHNAALRNNTDFNKALFRWEPETIVQLPDGVEVLDFMVPGSDTLMENNVRGLRDHRMTIWSKHGIMVRSDVSPLDAVDKTEYAETGAMYEIRNAMEGGHGQGLLDSEIIAVIDAFGVDTPFYR</sequence>
<dbReference type="EMBL" id="AMEM01000016">
    <property type="protein sequence ID" value="EKX90885.1"/>
    <property type="molecule type" value="Genomic_DNA"/>
</dbReference>
<evidence type="ECO:0000259" key="3">
    <source>
        <dbReference type="SMART" id="SM01007"/>
    </source>
</evidence>
<evidence type="ECO:0000313" key="4">
    <source>
        <dbReference type="EMBL" id="EKX90885.1"/>
    </source>
</evidence>
<comment type="caution">
    <text evidence="4">The sequence shown here is derived from an EMBL/GenBank/DDBJ whole genome shotgun (WGS) entry which is preliminary data.</text>
</comment>
<organism evidence="4 5">
    <name type="scientific">Corynebacterium durum F0235</name>
    <dbReference type="NCBI Taxonomy" id="1035195"/>
    <lineage>
        <taxon>Bacteria</taxon>
        <taxon>Bacillati</taxon>
        <taxon>Actinomycetota</taxon>
        <taxon>Actinomycetes</taxon>
        <taxon>Mycobacteriales</taxon>
        <taxon>Corynebacteriaceae</taxon>
        <taxon>Corynebacterium</taxon>
    </lineage>
</organism>
<reference evidence="4 5" key="1">
    <citation type="submission" date="2012-05" db="EMBL/GenBank/DDBJ databases">
        <authorList>
            <person name="Weinstock G."/>
            <person name="Sodergren E."/>
            <person name="Lobos E.A."/>
            <person name="Fulton L."/>
            <person name="Fulton R."/>
            <person name="Courtney L."/>
            <person name="Fronick C."/>
            <person name="O'Laughlin M."/>
            <person name="Godfrey J."/>
            <person name="Wilson R.M."/>
            <person name="Miner T."/>
            <person name="Farmer C."/>
            <person name="Delehaunty K."/>
            <person name="Cordes M."/>
            <person name="Minx P."/>
            <person name="Tomlinson C."/>
            <person name="Chen J."/>
            <person name="Wollam A."/>
            <person name="Pepin K.H."/>
            <person name="Bhonagiri V."/>
            <person name="Zhang X."/>
            <person name="Suruliraj S."/>
            <person name="Warren W."/>
            <person name="Mitreva M."/>
            <person name="Mardis E.R."/>
            <person name="Wilson R.K."/>
        </authorList>
    </citation>
    <scope>NUCLEOTIDE SEQUENCE [LARGE SCALE GENOMIC DNA]</scope>
    <source>
        <strain evidence="4 5">F0235</strain>
    </source>
</reference>
<protein>
    <recommendedName>
        <fullName evidence="3">Class II aldolase/adducin N-terminal domain-containing protein</fullName>
    </recommendedName>
</protein>